<feature type="chain" id="PRO_5046122279" evidence="1">
    <location>
        <begin position="19"/>
        <end position="301"/>
    </location>
</feature>
<dbReference type="EMBL" id="JAULBC010000004">
    <property type="protein sequence ID" value="MEX6688587.1"/>
    <property type="molecule type" value="Genomic_DNA"/>
</dbReference>
<gene>
    <name evidence="2" type="ORF">QTN47_13825</name>
</gene>
<reference evidence="2 3" key="1">
    <citation type="submission" date="2023-07" db="EMBL/GenBank/DDBJ databases">
        <authorList>
            <person name="Lian W.-H."/>
        </authorList>
    </citation>
    <scope>NUCLEOTIDE SEQUENCE [LARGE SCALE GENOMIC DNA]</scope>
    <source>
        <strain evidence="2 3">SYSU DXS3180</strain>
    </source>
</reference>
<sequence>MKKVLPHVIAVSLIVLFAACSKNMDVVSHNNSDEKVKTASADSSYAGYIIKTIVDNSSYYKRASIAYNPSWNPTKITLKNSASGYPHSYFTYSDDTKLLNYITGFDNGAFELWHKYVYIGSVIARDSLFFFGMRTKQGPIDYIYVDIIDYTYDASGRVSRTARTWKDDDGFSHTDITLYPYDANGNLISGARYDHMINLHRVNKIWMFIACDYSKNNPFTAEVYTPQGLPQKLVSASLARGRQANDNAGFDKALLHRSYIVGKPLGYGLNHAQKSSTTLPYLFIGSMYLTPGTEIEYLPKQ</sequence>
<dbReference type="Proteomes" id="UP001560573">
    <property type="component" value="Unassembled WGS sequence"/>
</dbReference>
<dbReference type="PROSITE" id="PS51257">
    <property type="entry name" value="PROKAR_LIPOPROTEIN"/>
    <property type="match status" value="1"/>
</dbReference>
<keyword evidence="3" id="KW-1185">Reference proteome</keyword>
<dbReference type="RefSeq" id="WP_369329996.1">
    <property type="nucleotide sequence ID" value="NZ_JAULBC010000004.1"/>
</dbReference>
<evidence type="ECO:0000313" key="3">
    <source>
        <dbReference type="Proteomes" id="UP001560573"/>
    </source>
</evidence>
<organism evidence="2 3">
    <name type="scientific">Danxiaibacter flavus</name>
    <dbReference type="NCBI Taxonomy" id="3049108"/>
    <lineage>
        <taxon>Bacteria</taxon>
        <taxon>Pseudomonadati</taxon>
        <taxon>Bacteroidota</taxon>
        <taxon>Chitinophagia</taxon>
        <taxon>Chitinophagales</taxon>
        <taxon>Chitinophagaceae</taxon>
        <taxon>Danxiaibacter</taxon>
    </lineage>
</organism>
<protein>
    <submittedName>
        <fullName evidence="2">Uncharacterized protein</fullName>
    </submittedName>
</protein>
<keyword evidence="1" id="KW-0732">Signal</keyword>
<accession>A0ABV3ZFD9</accession>
<proteinExistence type="predicted"/>
<comment type="caution">
    <text evidence="2">The sequence shown here is derived from an EMBL/GenBank/DDBJ whole genome shotgun (WGS) entry which is preliminary data.</text>
</comment>
<feature type="signal peptide" evidence="1">
    <location>
        <begin position="1"/>
        <end position="18"/>
    </location>
</feature>
<evidence type="ECO:0000256" key="1">
    <source>
        <dbReference type="SAM" id="SignalP"/>
    </source>
</evidence>
<evidence type="ECO:0000313" key="2">
    <source>
        <dbReference type="EMBL" id="MEX6688587.1"/>
    </source>
</evidence>
<name>A0ABV3ZFD9_9BACT</name>